<dbReference type="InterPro" id="IPR029069">
    <property type="entry name" value="HotDog_dom_sf"/>
</dbReference>
<dbReference type="RefSeq" id="WP_007567783.1">
    <property type="nucleotide sequence ID" value="NZ_CABKNL010000055.1"/>
</dbReference>
<evidence type="ECO:0000313" key="3">
    <source>
        <dbReference type="Proteomes" id="UP000285864"/>
    </source>
</evidence>
<evidence type="ECO:0000313" key="2">
    <source>
        <dbReference type="EMBL" id="RGR99230.1"/>
    </source>
</evidence>
<dbReference type="GeneID" id="79857729"/>
<dbReference type="AlphaFoldDB" id="A0A412GWF3"/>
<protein>
    <submittedName>
        <fullName evidence="2">PaaI family thioesterase</fullName>
    </submittedName>
</protein>
<dbReference type="CDD" id="cd03443">
    <property type="entry name" value="PaaI_thioesterase"/>
    <property type="match status" value="1"/>
</dbReference>
<dbReference type="PANTHER" id="PTHR47260:SF1">
    <property type="entry name" value="UPF0644 PROTEIN PB2B4.06"/>
    <property type="match status" value="1"/>
</dbReference>
<dbReference type="PANTHER" id="PTHR47260">
    <property type="entry name" value="UPF0644 PROTEIN PB2B4.06"/>
    <property type="match status" value="1"/>
</dbReference>
<reference evidence="2 3" key="1">
    <citation type="submission" date="2018-08" db="EMBL/GenBank/DDBJ databases">
        <title>A genome reference for cultivated species of the human gut microbiota.</title>
        <authorList>
            <person name="Zou Y."/>
            <person name="Xue W."/>
            <person name="Luo G."/>
        </authorList>
    </citation>
    <scope>NUCLEOTIDE SEQUENCE [LARGE SCALE GENOMIC DNA]</scope>
    <source>
        <strain evidence="2 3">AF24-2</strain>
    </source>
</reference>
<sequence length="157" mass="17966">MKKIINPWGEIEGYNCFGCAPQNPSGLHMEFYEDGDDIVSFWHPDGKYQGWLNTLHGGIQAVLLDEICGWVIMRKLQTAGVTSKMETRYLKPVHTTDNMLTLRASIREQRRNIVTIDASLFNEAGEICTQAVCTYFTFSREKALQDMHFHECKTEGE</sequence>
<evidence type="ECO:0000259" key="1">
    <source>
        <dbReference type="Pfam" id="PF03061"/>
    </source>
</evidence>
<name>A0A412GWF3_9BACT</name>
<dbReference type="Gene3D" id="3.10.129.10">
    <property type="entry name" value="Hotdog Thioesterase"/>
    <property type="match status" value="1"/>
</dbReference>
<proteinExistence type="predicted"/>
<accession>A0A412GWF3</accession>
<dbReference type="EMBL" id="QRUU01000007">
    <property type="protein sequence ID" value="RGR99230.1"/>
    <property type="molecule type" value="Genomic_DNA"/>
</dbReference>
<gene>
    <name evidence="2" type="ORF">DWY20_02745</name>
</gene>
<dbReference type="InterPro" id="IPR006683">
    <property type="entry name" value="Thioestr_dom"/>
</dbReference>
<dbReference type="Proteomes" id="UP000285864">
    <property type="component" value="Unassembled WGS sequence"/>
</dbReference>
<feature type="domain" description="Thioesterase" evidence="1">
    <location>
        <begin position="53"/>
        <end position="128"/>
    </location>
</feature>
<dbReference type="GO" id="GO:0016790">
    <property type="term" value="F:thiolester hydrolase activity"/>
    <property type="evidence" value="ECO:0007669"/>
    <property type="project" value="UniProtKB-ARBA"/>
</dbReference>
<dbReference type="InterPro" id="IPR052061">
    <property type="entry name" value="PTE-AB_protein"/>
</dbReference>
<dbReference type="Pfam" id="PF03061">
    <property type="entry name" value="4HBT"/>
    <property type="match status" value="1"/>
</dbReference>
<organism evidence="2 3">
    <name type="scientific">Phocaeicola coprocola</name>
    <dbReference type="NCBI Taxonomy" id="310298"/>
    <lineage>
        <taxon>Bacteria</taxon>
        <taxon>Pseudomonadati</taxon>
        <taxon>Bacteroidota</taxon>
        <taxon>Bacteroidia</taxon>
        <taxon>Bacteroidales</taxon>
        <taxon>Bacteroidaceae</taxon>
        <taxon>Phocaeicola</taxon>
    </lineage>
</organism>
<keyword evidence="3" id="KW-1185">Reference proteome</keyword>
<comment type="caution">
    <text evidence="2">The sequence shown here is derived from an EMBL/GenBank/DDBJ whole genome shotgun (WGS) entry which is preliminary data.</text>
</comment>
<dbReference type="SUPFAM" id="SSF54637">
    <property type="entry name" value="Thioesterase/thiol ester dehydrase-isomerase"/>
    <property type="match status" value="1"/>
</dbReference>